<dbReference type="SUPFAM" id="SSF53474">
    <property type="entry name" value="alpha/beta-Hydrolases"/>
    <property type="match status" value="1"/>
</dbReference>
<dbReference type="EMBL" id="CAJOAY010000225">
    <property type="protein sequence ID" value="CAF3592712.1"/>
    <property type="molecule type" value="Genomic_DNA"/>
</dbReference>
<organism evidence="2 3">
    <name type="scientific">Adineta steineri</name>
    <dbReference type="NCBI Taxonomy" id="433720"/>
    <lineage>
        <taxon>Eukaryota</taxon>
        <taxon>Metazoa</taxon>
        <taxon>Spiralia</taxon>
        <taxon>Gnathifera</taxon>
        <taxon>Rotifera</taxon>
        <taxon>Eurotatoria</taxon>
        <taxon>Bdelloidea</taxon>
        <taxon>Adinetida</taxon>
        <taxon>Adinetidae</taxon>
        <taxon>Adineta</taxon>
    </lineage>
</organism>
<dbReference type="AlphaFoldDB" id="A0A818MPF3"/>
<dbReference type="InterPro" id="IPR029058">
    <property type="entry name" value="AB_hydrolase_fold"/>
</dbReference>
<dbReference type="Proteomes" id="UP000663881">
    <property type="component" value="Unassembled WGS sequence"/>
</dbReference>
<feature type="chain" id="PRO_5032608731" description="Autocrine proliferation repressor A-like" evidence="1">
    <location>
        <begin position="27"/>
        <end position="492"/>
    </location>
</feature>
<dbReference type="PANTHER" id="PTHR31497:SF0">
    <property type="entry name" value="AUTOCRINE PROLIFERATION REPRESSOR PROTEIN A"/>
    <property type="match status" value="1"/>
</dbReference>
<evidence type="ECO:0000313" key="2">
    <source>
        <dbReference type="EMBL" id="CAF3592712.1"/>
    </source>
</evidence>
<keyword evidence="1" id="KW-0732">Signal</keyword>
<evidence type="ECO:0000256" key="1">
    <source>
        <dbReference type="SAM" id="SignalP"/>
    </source>
</evidence>
<proteinExistence type="predicted"/>
<evidence type="ECO:0000313" key="3">
    <source>
        <dbReference type="Proteomes" id="UP000663881"/>
    </source>
</evidence>
<dbReference type="Pfam" id="PF10142">
    <property type="entry name" value="PhoPQ_related"/>
    <property type="match status" value="1"/>
</dbReference>
<comment type="caution">
    <text evidence="2">The sequence shown here is derived from an EMBL/GenBank/DDBJ whole genome shotgun (WGS) entry which is preliminary data.</text>
</comment>
<evidence type="ECO:0008006" key="4">
    <source>
        <dbReference type="Google" id="ProtNLM"/>
    </source>
</evidence>
<name>A0A818MPF3_9BILA</name>
<gene>
    <name evidence="2" type="ORF">OKA104_LOCUS6199</name>
</gene>
<accession>A0A818MPF3</accession>
<dbReference type="Gene3D" id="3.40.50.1820">
    <property type="entry name" value="alpha/beta hydrolase"/>
    <property type="match status" value="1"/>
</dbReference>
<sequence>MSYYGSFVYFLSIITIVLLSISNCESTPLDDYVRSVDSHFNWSLIRTYEEPDYKLYILNFTSQKWLDDTFSSRSIWWHYLCITVPNKLIRPNTAFLFMDQGSNNDGIPEPQNDFVALTSMFGVGSGSISIDLQDIPNGPIRFMADPTNTSRSGDAAIAWTWKAFTDNSSNGDVLLNLPMTKAAYRAMDAVQQFTDKQGIIVPKKFVVAGTSKRGGATWLIAAVDNERVIGAIPIVMDLLKIQFNLHHMYRSLVGWSFTFQDFFLLNITQLIDNDNMTKISQIIDPYHYFDRFLKIKILQIQATDAFWKELQDATGGTYLRRIPNADHVCVGHVISYFLTMRSFYISIYDNQPLPKLQWIKSSNNTHGYIRATVDFSVGPKPISAYGYRARTLNDKRRDFRLLIGNPADPKKPMGNPVFWFNTELVKKIETNTTIVYSLTIENPNDGWEGFFIQVNFPGPNGTVLELTTETQIIPDSYPTNDCHDEQCAGSLV</sequence>
<protein>
    <recommendedName>
        <fullName evidence="4">Autocrine proliferation repressor A-like</fullName>
    </recommendedName>
</protein>
<feature type="signal peptide" evidence="1">
    <location>
        <begin position="1"/>
        <end position="26"/>
    </location>
</feature>
<dbReference type="PANTHER" id="PTHR31497">
    <property type="entry name" value="AUTOCRINE PROLIFERATION REPRESSOR PROTEIN A"/>
    <property type="match status" value="1"/>
</dbReference>
<reference evidence="2" key="1">
    <citation type="submission" date="2021-02" db="EMBL/GenBank/DDBJ databases">
        <authorList>
            <person name="Nowell W R."/>
        </authorList>
    </citation>
    <scope>NUCLEOTIDE SEQUENCE</scope>
</reference>
<dbReference type="InterPro" id="IPR009199">
    <property type="entry name" value="PhoPQ-act_pathogen-rel_PqaA"/>
</dbReference>